<sequence length="158" mass="17660">MLSFLCNKRSGANNAYKPEFWQAQVWKPVRRGQKTLGIRETTTSNVSDEYIGERGTDVYLKELEVLSKFYRGGAELDRNGSKIQSGNDVIDIRHLSGYGFGSGLVWTNGLKKFRPLTQIFCWSSLLYLLFSFYKGLLEGLVSSKLSATLSIAGKTTNG</sequence>
<name>A0A2H3BQ52_9AGAR</name>
<evidence type="ECO:0000313" key="2">
    <source>
        <dbReference type="Proteomes" id="UP000218334"/>
    </source>
</evidence>
<evidence type="ECO:0000313" key="1">
    <source>
        <dbReference type="EMBL" id="PBK68168.1"/>
    </source>
</evidence>
<proteinExistence type="predicted"/>
<dbReference type="EMBL" id="KZ293433">
    <property type="protein sequence ID" value="PBK68168.1"/>
    <property type="molecule type" value="Genomic_DNA"/>
</dbReference>
<dbReference type="AlphaFoldDB" id="A0A2H3BQ52"/>
<keyword evidence="2" id="KW-1185">Reference proteome</keyword>
<gene>
    <name evidence="1" type="ORF">ARMSODRAFT_976030</name>
</gene>
<reference evidence="2" key="1">
    <citation type="journal article" date="2017" name="Nat. Ecol. Evol.">
        <title>Genome expansion and lineage-specific genetic innovations in the forest pathogenic fungi Armillaria.</title>
        <authorList>
            <person name="Sipos G."/>
            <person name="Prasanna A.N."/>
            <person name="Walter M.C."/>
            <person name="O'Connor E."/>
            <person name="Balint B."/>
            <person name="Krizsan K."/>
            <person name="Kiss B."/>
            <person name="Hess J."/>
            <person name="Varga T."/>
            <person name="Slot J."/>
            <person name="Riley R."/>
            <person name="Boka B."/>
            <person name="Rigling D."/>
            <person name="Barry K."/>
            <person name="Lee J."/>
            <person name="Mihaltcheva S."/>
            <person name="LaButti K."/>
            <person name="Lipzen A."/>
            <person name="Waldron R."/>
            <person name="Moloney N.M."/>
            <person name="Sperisen C."/>
            <person name="Kredics L."/>
            <person name="Vagvoelgyi C."/>
            <person name="Patrignani A."/>
            <person name="Fitzpatrick D."/>
            <person name="Nagy I."/>
            <person name="Doyle S."/>
            <person name="Anderson J.B."/>
            <person name="Grigoriev I.V."/>
            <person name="Gueldener U."/>
            <person name="Muensterkoetter M."/>
            <person name="Nagy L.G."/>
        </authorList>
    </citation>
    <scope>NUCLEOTIDE SEQUENCE [LARGE SCALE GENOMIC DNA]</scope>
    <source>
        <strain evidence="2">28-4</strain>
    </source>
</reference>
<accession>A0A2H3BQ52</accession>
<protein>
    <submittedName>
        <fullName evidence="1">Uncharacterized protein</fullName>
    </submittedName>
</protein>
<dbReference type="Proteomes" id="UP000218334">
    <property type="component" value="Unassembled WGS sequence"/>
</dbReference>
<organism evidence="1 2">
    <name type="scientific">Armillaria solidipes</name>
    <dbReference type="NCBI Taxonomy" id="1076256"/>
    <lineage>
        <taxon>Eukaryota</taxon>
        <taxon>Fungi</taxon>
        <taxon>Dikarya</taxon>
        <taxon>Basidiomycota</taxon>
        <taxon>Agaricomycotina</taxon>
        <taxon>Agaricomycetes</taxon>
        <taxon>Agaricomycetidae</taxon>
        <taxon>Agaricales</taxon>
        <taxon>Marasmiineae</taxon>
        <taxon>Physalacriaceae</taxon>
        <taxon>Armillaria</taxon>
    </lineage>
</organism>